<dbReference type="InterPro" id="IPR011989">
    <property type="entry name" value="ARM-like"/>
</dbReference>
<organism evidence="7 8">
    <name type="scientific">Elaeis guineensis var. tenera</name>
    <name type="common">Oil palm</name>
    <dbReference type="NCBI Taxonomy" id="51953"/>
    <lineage>
        <taxon>Eukaryota</taxon>
        <taxon>Viridiplantae</taxon>
        <taxon>Streptophyta</taxon>
        <taxon>Embryophyta</taxon>
        <taxon>Tracheophyta</taxon>
        <taxon>Spermatophyta</taxon>
        <taxon>Magnoliopsida</taxon>
        <taxon>Liliopsida</taxon>
        <taxon>Arecaceae</taxon>
        <taxon>Arecoideae</taxon>
        <taxon>Cocoseae</taxon>
        <taxon>Elaeidinae</taxon>
        <taxon>Elaeis</taxon>
    </lineage>
</organism>
<evidence type="ECO:0000256" key="3">
    <source>
        <dbReference type="ARBA" id="ARBA00022679"/>
    </source>
</evidence>
<dbReference type="Gene3D" id="3.30.40.10">
    <property type="entry name" value="Zinc/RING finger domain, C3HC4 (zinc finger)"/>
    <property type="match status" value="1"/>
</dbReference>
<dbReference type="AlphaFoldDB" id="A0A6I9SBY4"/>
<keyword evidence="3 5" id="KW-0808">Transferase</keyword>
<evidence type="ECO:0000313" key="7">
    <source>
        <dbReference type="Proteomes" id="UP000504607"/>
    </source>
</evidence>
<dbReference type="OrthoDB" id="10064100at2759"/>
<name>A0A6I9SBY4_ELAGV</name>
<accession>A0A6I9SBY4</accession>
<dbReference type="Pfam" id="PF25598">
    <property type="entry name" value="ARM_PUB"/>
    <property type="match status" value="1"/>
</dbReference>
<protein>
    <recommendedName>
        <fullName evidence="5 6">U-box domain-containing protein</fullName>
        <ecNumber evidence="5">2.3.2.27</ecNumber>
    </recommendedName>
    <alternativeName>
        <fullName evidence="5">RING-type E3 ubiquitin transferase PUB</fullName>
    </alternativeName>
</protein>
<evidence type="ECO:0000256" key="2">
    <source>
        <dbReference type="ARBA" id="ARBA00004906"/>
    </source>
</evidence>
<dbReference type="GO" id="GO:0016567">
    <property type="term" value="P:protein ubiquitination"/>
    <property type="evidence" value="ECO:0007669"/>
    <property type="project" value="UniProtKB-UniRule"/>
</dbReference>
<dbReference type="KEGG" id="egu:105056399"/>
<dbReference type="CDD" id="cd16664">
    <property type="entry name" value="RING-Ubox_PUB"/>
    <property type="match status" value="1"/>
</dbReference>
<dbReference type="UniPathway" id="UPA00143"/>
<dbReference type="RefSeq" id="XP_010936891.1">
    <property type="nucleotide sequence ID" value="XM_010938589.2"/>
</dbReference>
<comment type="catalytic activity">
    <reaction evidence="1 5">
        <text>S-ubiquitinyl-[E2 ubiquitin-conjugating enzyme]-L-cysteine + [acceptor protein]-L-lysine = [E2 ubiquitin-conjugating enzyme]-L-cysteine + N(6)-ubiquitinyl-[acceptor protein]-L-lysine.</text>
        <dbReference type="EC" id="2.3.2.27"/>
    </reaction>
</comment>
<keyword evidence="7" id="KW-1185">Reference proteome</keyword>
<dbReference type="InterPro" id="IPR045185">
    <property type="entry name" value="PUB22/23/24-like"/>
</dbReference>
<dbReference type="PANTHER" id="PTHR22849:SF161">
    <property type="entry name" value="U-BOX DOMAIN-CONTAINING PROTEIN"/>
    <property type="match status" value="1"/>
</dbReference>
<evidence type="ECO:0000259" key="6">
    <source>
        <dbReference type="PROSITE" id="PS51698"/>
    </source>
</evidence>
<evidence type="ECO:0000256" key="4">
    <source>
        <dbReference type="ARBA" id="ARBA00022786"/>
    </source>
</evidence>
<dbReference type="Proteomes" id="UP000504607">
    <property type="component" value="Chromosome 13"/>
</dbReference>
<comment type="pathway">
    <text evidence="2 5">Protein modification; protein ubiquitination.</text>
</comment>
<reference evidence="8" key="1">
    <citation type="submission" date="2025-08" db="UniProtKB">
        <authorList>
            <consortium name="RefSeq"/>
        </authorList>
    </citation>
    <scope>IDENTIFICATION</scope>
</reference>
<gene>
    <name evidence="8" type="primary">LOC105056399</name>
</gene>
<dbReference type="FunCoup" id="A0A6I9SBY4">
    <property type="interactions" value="12"/>
</dbReference>
<dbReference type="SUPFAM" id="SSF48371">
    <property type="entry name" value="ARM repeat"/>
    <property type="match status" value="1"/>
</dbReference>
<dbReference type="FunFam" id="3.30.40.10:FF:000442">
    <property type="entry name" value="RING-type E3 ubiquitin transferase"/>
    <property type="match status" value="1"/>
</dbReference>
<dbReference type="EC" id="2.3.2.27" evidence="5"/>
<evidence type="ECO:0000256" key="5">
    <source>
        <dbReference type="RuleBase" id="RU369093"/>
    </source>
</evidence>
<comment type="function">
    <text evidence="5">Functions as an E3 ubiquitin ligase.</text>
</comment>
<proteinExistence type="predicted"/>
<dbReference type="GO" id="GO:0061630">
    <property type="term" value="F:ubiquitin protein ligase activity"/>
    <property type="evidence" value="ECO:0007669"/>
    <property type="project" value="UniProtKB-UniRule"/>
</dbReference>
<dbReference type="InterPro" id="IPR045210">
    <property type="entry name" value="RING-Ubox_PUB"/>
</dbReference>
<dbReference type="InterPro" id="IPR013083">
    <property type="entry name" value="Znf_RING/FYVE/PHD"/>
</dbReference>
<feature type="domain" description="U-box" evidence="6">
    <location>
        <begin position="27"/>
        <end position="101"/>
    </location>
</feature>
<dbReference type="Gene3D" id="1.25.10.10">
    <property type="entry name" value="Leucine-rich Repeat Variant"/>
    <property type="match status" value="1"/>
</dbReference>
<dbReference type="SUPFAM" id="SSF57850">
    <property type="entry name" value="RING/U-box"/>
    <property type="match status" value="1"/>
</dbReference>
<dbReference type="GeneID" id="105056399"/>
<keyword evidence="4 5" id="KW-0833">Ubl conjugation pathway</keyword>
<sequence>MASKWRTKKADLKTNLAKRRPDIAELSIPTHFRCPISLDLMKDPVTVATGITYDRQSIETWLDMENMTCPVTNQELNVEDLIPNHSIRKMIQDWCVANHSYGIERIPTPKIPVTAAQASEILSGIATASRKGETTKCRELVVKVKAFAKESERNRRCFMSKGACRALAASFSAFASGPSENSTAGVLEDILSALAFMLPLDEEAAWHIGSPESLNSMVSILKGGDLAGRLSAVLVVKELVSANREWVEVMAKTEGLIEAMVQLIKEPIFPQATKASLVATFYMVNSDERTASRFVDLGLVPVLLDILVDTEKSMCEKALAVLSGLLSCEEGREKAYEHALTMPVLVKKMFRVSDMATEFVVSALWKLCKNYKEEEEEGERRGGCLVEALQVGAFQKLLLLLQVGCGGSTKEKATDLLKLLNGYTSRAECIDTMDFRGLKRPS</sequence>
<evidence type="ECO:0000256" key="1">
    <source>
        <dbReference type="ARBA" id="ARBA00000900"/>
    </source>
</evidence>
<dbReference type="InParanoid" id="A0A6I9SBY4"/>
<dbReference type="Pfam" id="PF04564">
    <property type="entry name" value="U-box"/>
    <property type="match status" value="1"/>
</dbReference>
<evidence type="ECO:0000313" key="8">
    <source>
        <dbReference type="RefSeq" id="XP_010936891.1"/>
    </source>
</evidence>
<dbReference type="InterPro" id="IPR058678">
    <property type="entry name" value="ARM_PUB"/>
</dbReference>
<dbReference type="PROSITE" id="PS51698">
    <property type="entry name" value="U_BOX"/>
    <property type="match status" value="1"/>
</dbReference>
<dbReference type="SMART" id="SM00504">
    <property type="entry name" value="Ubox"/>
    <property type="match status" value="1"/>
</dbReference>
<dbReference type="PANTHER" id="PTHR22849">
    <property type="entry name" value="WDSAM1 PROTEIN"/>
    <property type="match status" value="1"/>
</dbReference>
<dbReference type="InterPro" id="IPR003613">
    <property type="entry name" value="Ubox_domain"/>
</dbReference>
<dbReference type="InterPro" id="IPR016024">
    <property type="entry name" value="ARM-type_fold"/>
</dbReference>